<dbReference type="EMBL" id="BAAARV010000034">
    <property type="protein sequence ID" value="GAA2355272.1"/>
    <property type="molecule type" value="Genomic_DNA"/>
</dbReference>
<dbReference type="InterPro" id="IPR023210">
    <property type="entry name" value="NADP_OxRdtase_dom"/>
</dbReference>
<organism evidence="3 4">
    <name type="scientific">Dactylosporangium salmoneum</name>
    <dbReference type="NCBI Taxonomy" id="53361"/>
    <lineage>
        <taxon>Bacteria</taxon>
        <taxon>Bacillati</taxon>
        <taxon>Actinomycetota</taxon>
        <taxon>Actinomycetes</taxon>
        <taxon>Micromonosporales</taxon>
        <taxon>Micromonosporaceae</taxon>
        <taxon>Dactylosporangium</taxon>
    </lineage>
</organism>
<comment type="caution">
    <text evidence="3">The sequence shown here is derived from an EMBL/GenBank/DDBJ whole genome shotgun (WGS) entry which is preliminary data.</text>
</comment>
<dbReference type="Pfam" id="PF00248">
    <property type="entry name" value="Aldo_ket_red"/>
    <property type="match status" value="1"/>
</dbReference>
<evidence type="ECO:0000313" key="4">
    <source>
        <dbReference type="Proteomes" id="UP001501444"/>
    </source>
</evidence>
<dbReference type="InterPro" id="IPR036812">
    <property type="entry name" value="NAD(P)_OxRdtase_dom_sf"/>
</dbReference>
<dbReference type="InterPro" id="IPR050523">
    <property type="entry name" value="AKR_Detox_Biosynth"/>
</dbReference>
<dbReference type="Proteomes" id="UP001501444">
    <property type="component" value="Unassembled WGS sequence"/>
</dbReference>
<reference evidence="4" key="1">
    <citation type="journal article" date="2019" name="Int. J. Syst. Evol. Microbiol.">
        <title>The Global Catalogue of Microorganisms (GCM) 10K type strain sequencing project: providing services to taxonomists for standard genome sequencing and annotation.</title>
        <authorList>
            <consortium name="The Broad Institute Genomics Platform"/>
            <consortium name="The Broad Institute Genome Sequencing Center for Infectious Disease"/>
            <person name="Wu L."/>
            <person name="Ma J."/>
        </authorList>
    </citation>
    <scope>NUCLEOTIDE SEQUENCE [LARGE SCALE GENOMIC DNA]</scope>
    <source>
        <strain evidence="4">JCM 3272</strain>
    </source>
</reference>
<dbReference type="RefSeq" id="WP_344614680.1">
    <property type="nucleotide sequence ID" value="NZ_BAAARV010000034.1"/>
</dbReference>
<dbReference type="SUPFAM" id="SSF51430">
    <property type="entry name" value="NAD(P)-linked oxidoreductase"/>
    <property type="match status" value="1"/>
</dbReference>
<keyword evidence="4" id="KW-1185">Reference proteome</keyword>
<evidence type="ECO:0000313" key="3">
    <source>
        <dbReference type="EMBL" id="GAA2355272.1"/>
    </source>
</evidence>
<evidence type="ECO:0000259" key="2">
    <source>
        <dbReference type="Pfam" id="PF00248"/>
    </source>
</evidence>
<proteinExistence type="predicted"/>
<protein>
    <recommendedName>
        <fullName evidence="2">NADP-dependent oxidoreductase domain-containing protein</fullName>
    </recommendedName>
</protein>
<dbReference type="PANTHER" id="PTHR43364">
    <property type="entry name" value="NADH-SPECIFIC METHYLGLYOXAL REDUCTASE-RELATED"/>
    <property type="match status" value="1"/>
</dbReference>
<sequence length="126" mass="13511">MGMMGYTTFGVLSGKYDTGRPDTARLDRDSISERDMSVAREVHAVAGELGATSAQVALAWTRRRRGVLPILGARSEAQIRDNLGCLDVDLPDELAKRLEDATGFAAGFPSDFIEQTAPWVLGAAAL</sequence>
<accession>A0ABP5TMF6</accession>
<name>A0ABP5TMF6_9ACTN</name>
<evidence type="ECO:0000256" key="1">
    <source>
        <dbReference type="ARBA" id="ARBA00023002"/>
    </source>
</evidence>
<dbReference type="Gene3D" id="3.20.20.100">
    <property type="entry name" value="NADP-dependent oxidoreductase domain"/>
    <property type="match status" value="1"/>
</dbReference>
<feature type="domain" description="NADP-dependent oxidoreductase" evidence="2">
    <location>
        <begin position="8"/>
        <end position="100"/>
    </location>
</feature>
<keyword evidence="1" id="KW-0560">Oxidoreductase</keyword>
<gene>
    <name evidence="3" type="ORF">GCM10010170_047590</name>
</gene>
<dbReference type="PANTHER" id="PTHR43364:SF4">
    <property type="entry name" value="NAD(P)-LINKED OXIDOREDUCTASE SUPERFAMILY PROTEIN"/>
    <property type="match status" value="1"/>
</dbReference>